<dbReference type="GO" id="GO:0032196">
    <property type="term" value="P:transposition"/>
    <property type="evidence" value="ECO:0007669"/>
    <property type="project" value="UniProtKB-KW"/>
</dbReference>
<keyword evidence="9" id="KW-1185">Reference proteome</keyword>
<evidence type="ECO:0000259" key="6">
    <source>
        <dbReference type="Pfam" id="PF01385"/>
    </source>
</evidence>
<dbReference type="eggNOG" id="COG0675">
    <property type="taxonomic scope" value="Bacteria"/>
</dbReference>
<dbReference type="NCBIfam" id="NF040570">
    <property type="entry name" value="guided_TnpB"/>
    <property type="match status" value="1"/>
</dbReference>
<dbReference type="InterPro" id="IPR051399">
    <property type="entry name" value="RNA-guided_DNA_endo/Transpos"/>
</dbReference>
<keyword evidence="3" id="KW-0815">Transposition</keyword>
<dbReference type="GO" id="GO:0006310">
    <property type="term" value="P:DNA recombination"/>
    <property type="evidence" value="ECO:0007669"/>
    <property type="project" value="UniProtKB-KW"/>
</dbReference>
<evidence type="ECO:0000259" key="7">
    <source>
        <dbReference type="Pfam" id="PF07282"/>
    </source>
</evidence>
<keyword evidence="4" id="KW-0238">DNA-binding</keyword>
<feature type="domain" description="Cas12f1-like TNB" evidence="7">
    <location>
        <begin position="286"/>
        <end position="350"/>
    </location>
</feature>
<dbReference type="PANTHER" id="PTHR30405:SF25">
    <property type="entry name" value="RNA-GUIDED DNA ENDONUCLEASE INSQ-RELATED"/>
    <property type="match status" value="1"/>
</dbReference>
<dbReference type="Proteomes" id="UP000010478">
    <property type="component" value="Chromosome"/>
</dbReference>
<protein>
    <submittedName>
        <fullName evidence="8">Transposase, IS605 OrfB family</fullName>
    </submittedName>
</protein>
<accession>K9VLT3</accession>
<dbReference type="InterPro" id="IPR010095">
    <property type="entry name" value="Cas12f1-like_TNB"/>
</dbReference>
<sequence>MMRKCQVRFLGGRDAATYALLPDNKTLRHWIDNQGIKLVDLYKQCALMAKEFEWAGKLNSTARQASAERAIFAIQRFFANCQAKKPGKKGFPQFKKHTRAVEYKQSGWALSHDKRCLTFKDGFAAGKFKLIGSRDLHFYAPDEIKRIRVVRRADGYYAQICINVERKEELVPTGKVIGIDVGLNHFYTDSDGETVPNPRYLRKSEKALKRLQKRVSRKKKGSKNRKKAINKLGRKHLKVSRQRKDFAIKTALCAVKSNDFVAYENLQVRNMVKNHKLAKSISDAAWSQFAQWLEYFGKVYGKTVIAIPPQYTSQECSNCGNQVKKTLSTRTHICGCGTILDRDHNAARNILVKGFKQAKINLNTVGHTGIHAGGQTELYSLVVASFGANRLADPRIPSPSGRGVSKNITSSLLTCSDNLRAAVNVRV</sequence>
<dbReference type="RefSeq" id="WP_015178150.1">
    <property type="nucleotide sequence ID" value="NC_019729.1"/>
</dbReference>
<dbReference type="InterPro" id="IPR001959">
    <property type="entry name" value="Transposase"/>
</dbReference>
<dbReference type="STRING" id="179408.Osc7112_4619"/>
<dbReference type="Pfam" id="PF01385">
    <property type="entry name" value="OrfB_IS605"/>
    <property type="match status" value="1"/>
</dbReference>
<gene>
    <name evidence="8" type="ORF">Osc7112_4619</name>
</gene>
<name>K9VLT3_9CYAN</name>
<evidence type="ECO:0000256" key="5">
    <source>
        <dbReference type="ARBA" id="ARBA00023172"/>
    </source>
</evidence>
<dbReference type="EMBL" id="CP003614">
    <property type="protein sequence ID" value="AFZ08911.1"/>
    <property type="molecule type" value="Genomic_DNA"/>
</dbReference>
<proteinExistence type="inferred from homology"/>
<dbReference type="GO" id="GO:0003677">
    <property type="term" value="F:DNA binding"/>
    <property type="evidence" value="ECO:0007669"/>
    <property type="project" value="UniProtKB-KW"/>
</dbReference>
<dbReference type="NCBIfam" id="TIGR01766">
    <property type="entry name" value="IS200/IS605 family accessory protein TnpB-like domain"/>
    <property type="match status" value="1"/>
</dbReference>
<dbReference type="Pfam" id="PF07282">
    <property type="entry name" value="Cas12f1-like_TNB"/>
    <property type="match status" value="1"/>
</dbReference>
<evidence type="ECO:0000256" key="2">
    <source>
        <dbReference type="ARBA" id="ARBA00011044"/>
    </source>
</evidence>
<dbReference type="PANTHER" id="PTHR30405">
    <property type="entry name" value="TRANSPOSASE"/>
    <property type="match status" value="1"/>
</dbReference>
<comment type="similarity">
    <text evidence="1">In the C-terminal section; belongs to the transposase 35 family.</text>
</comment>
<dbReference type="PATRIC" id="fig|179408.3.peg.5741"/>
<organism evidence="8 9">
    <name type="scientific">Phormidium nigroviride PCC 7112</name>
    <dbReference type="NCBI Taxonomy" id="179408"/>
    <lineage>
        <taxon>Bacteria</taxon>
        <taxon>Bacillati</taxon>
        <taxon>Cyanobacteriota</taxon>
        <taxon>Cyanophyceae</taxon>
        <taxon>Oscillatoriophycideae</taxon>
        <taxon>Oscillatoriales</taxon>
        <taxon>Oscillatoriaceae</taxon>
        <taxon>Phormidium</taxon>
    </lineage>
</organism>
<dbReference type="HOGENOM" id="CLU_032903_1_1_3"/>
<dbReference type="AlphaFoldDB" id="K9VLT3"/>
<dbReference type="KEGG" id="oni:Osc7112_4619"/>
<comment type="similarity">
    <text evidence="2">In the N-terminal section; belongs to the transposase 2 family.</text>
</comment>
<evidence type="ECO:0000313" key="9">
    <source>
        <dbReference type="Proteomes" id="UP000010478"/>
    </source>
</evidence>
<evidence type="ECO:0000256" key="3">
    <source>
        <dbReference type="ARBA" id="ARBA00022578"/>
    </source>
</evidence>
<evidence type="ECO:0000256" key="4">
    <source>
        <dbReference type="ARBA" id="ARBA00023125"/>
    </source>
</evidence>
<feature type="domain" description="Probable transposase IS891/IS1136/IS1341" evidence="6">
    <location>
        <begin position="159"/>
        <end position="274"/>
    </location>
</feature>
<evidence type="ECO:0000256" key="1">
    <source>
        <dbReference type="ARBA" id="ARBA00008761"/>
    </source>
</evidence>
<reference evidence="8 9" key="1">
    <citation type="submission" date="2012-05" db="EMBL/GenBank/DDBJ databases">
        <title>Finished chromosome of genome of Oscillatoria sp. PCC 7112.</title>
        <authorList>
            <consortium name="US DOE Joint Genome Institute"/>
            <person name="Gugger M."/>
            <person name="Coursin T."/>
            <person name="Rippka R."/>
            <person name="Tandeau De Marsac N."/>
            <person name="Huntemann M."/>
            <person name="Wei C.-L."/>
            <person name="Han J."/>
            <person name="Detter J.C."/>
            <person name="Han C."/>
            <person name="Tapia R."/>
            <person name="Davenport K."/>
            <person name="Daligault H."/>
            <person name="Erkkila T."/>
            <person name="Gu W."/>
            <person name="Munk A.C.C."/>
            <person name="Teshima H."/>
            <person name="Xu Y."/>
            <person name="Chain P."/>
            <person name="Chen A."/>
            <person name="Krypides N."/>
            <person name="Mavromatis K."/>
            <person name="Markowitz V."/>
            <person name="Szeto E."/>
            <person name="Ivanova N."/>
            <person name="Mikhailova N."/>
            <person name="Ovchinnikova G."/>
            <person name="Pagani I."/>
            <person name="Pati A."/>
            <person name="Goodwin L."/>
            <person name="Peters L."/>
            <person name="Pitluck S."/>
            <person name="Woyke T."/>
            <person name="Kerfeld C."/>
        </authorList>
    </citation>
    <scope>NUCLEOTIDE SEQUENCE [LARGE SCALE GENOMIC DNA]</scope>
    <source>
        <strain evidence="8 9">PCC 7112</strain>
    </source>
</reference>
<keyword evidence="5" id="KW-0233">DNA recombination</keyword>
<evidence type="ECO:0000313" key="8">
    <source>
        <dbReference type="EMBL" id="AFZ08911.1"/>
    </source>
</evidence>